<dbReference type="PANTHER" id="PTHR43394">
    <property type="entry name" value="ATP-DEPENDENT PERMEASE MDL1, MITOCHONDRIAL"/>
    <property type="match status" value="1"/>
</dbReference>
<protein>
    <recommendedName>
        <fullName evidence="6">ABC transmembrane type-1 domain-containing protein</fullName>
    </recommendedName>
</protein>
<dbReference type="Pfam" id="PF00664">
    <property type="entry name" value="ABC_membrane"/>
    <property type="match status" value="1"/>
</dbReference>
<feature type="transmembrane region" description="Helical" evidence="5">
    <location>
        <begin position="45"/>
        <end position="65"/>
    </location>
</feature>
<dbReference type="InterPro" id="IPR011527">
    <property type="entry name" value="ABC1_TM_dom"/>
</dbReference>
<feature type="transmembrane region" description="Helical" evidence="5">
    <location>
        <begin position="162"/>
        <end position="182"/>
    </location>
</feature>
<dbReference type="GO" id="GO:0016020">
    <property type="term" value="C:membrane"/>
    <property type="evidence" value="ECO:0007669"/>
    <property type="project" value="UniProtKB-SubCell"/>
</dbReference>
<dbReference type="PANTHER" id="PTHR43394:SF14">
    <property type="entry name" value="TRANSPORTER 2, ATP BINDING CASSETTE SUBFAMILY B"/>
    <property type="match status" value="1"/>
</dbReference>
<dbReference type="PaxDb" id="8022-A0A060WYG0"/>
<dbReference type="PROSITE" id="PS50929">
    <property type="entry name" value="ABC_TM1F"/>
    <property type="match status" value="1"/>
</dbReference>
<feature type="transmembrane region" description="Helical" evidence="5">
    <location>
        <begin position="202"/>
        <end position="229"/>
    </location>
</feature>
<organism evidence="7 8">
    <name type="scientific">Oncorhynchus mykiss</name>
    <name type="common">Rainbow trout</name>
    <name type="synonym">Salmo gairdneri</name>
    <dbReference type="NCBI Taxonomy" id="8022"/>
    <lineage>
        <taxon>Eukaryota</taxon>
        <taxon>Metazoa</taxon>
        <taxon>Chordata</taxon>
        <taxon>Craniata</taxon>
        <taxon>Vertebrata</taxon>
        <taxon>Euteleostomi</taxon>
        <taxon>Actinopterygii</taxon>
        <taxon>Neopterygii</taxon>
        <taxon>Teleostei</taxon>
        <taxon>Protacanthopterygii</taxon>
        <taxon>Salmoniformes</taxon>
        <taxon>Salmonidae</taxon>
        <taxon>Salmoninae</taxon>
        <taxon>Oncorhynchus</taxon>
    </lineage>
</organism>
<comment type="subcellular location">
    <subcellularLocation>
        <location evidence="1">Membrane</location>
        <topology evidence="1">Multi-pass membrane protein</topology>
    </subcellularLocation>
</comment>
<dbReference type="GO" id="GO:0005524">
    <property type="term" value="F:ATP binding"/>
    <property type="evidence" value="ECO:0007669"/>
    <property type="project" value="InterPro"/>
</dbReference>
<proteinExistence type="predicted"/>
<name>A0A060WYG0_ONCMY</name>
<dbReference type="Proteomes" id="UP000193380">
    <property type="component" value="Chromosome 18"/>
</dbReference>
<feature type="domain" description="ABC transmembrane type-1" evidence="6">
    <location>
        <begin position="166"/>
        <end position="322"/>
    </location>
</feature>
<evidence type="ECO:0000256" key="3">
    <source>
        <dbReference type="ARBA" id="ARBA00022989"/>
    </source>
</evidence>
<keyword evidence="4 5" id="KW-0472">Membrane</keyword>
<evidence type="ECO:0000259" key="6">
    <source>
        <dbReference type="PROSITE" id="PS50929"/>
    </source>
</evidence>
<dbReference type="GO" id="GO:0015421">
    <property type="term" value="F:ABC-type oligopeptide transporter activity"/>
    <property type="evidence" value="ECO:0007669"/>
    <property type="project" value="TreeGrafter"/>
</dbReference>
<evidence type="ECO:0000256" key="1">
    <source>
        <dbReference type="ARBA" id="ARBA00004141"/>
    </source>
</evidence>
<accession>A0A060WYG0</accession>
<dbReference type="InterPro" id="IPR039421">
    <property type="entry name" value="Type_1_exporter"/>
</dbReference>
<evidence type="ECO:0000256" key="2">
    <source>
        <dbReference type="ARBA" id="ARBA00022692"/>
    </source>
</evidence>
<dbReference type="Gene3D" id="1.20.1560.10">
    <property type="entry name" value="ABC transporter type 1, transmembrane domain"/>
    <property type="match status" value="1"/>
</dbReference>
<dbReference type="AlphaFoldDB" id="A0A060WYG0"/>
<dbReference type="SUPFAM" id="SSF90123">
    <property type="entry name" value="ABC transporter transmembrane region"/>
    <property type="match status" value="1"/>
</dbReference>
<evidence type="ECO:0000313" key="7">
    <source>
        <dbReference type="EMBL" id="CDQ70114.1"/>
    </source>
</evidence>
<dbReference type="STRING" id="8022.A0A060WYG0"/>
<gene>
    <name evidence="7" type="ORF">GSONMT00001312001</name>
</gene>
<keyword evidence="2 5" id="KW-0812">Transmembrane</keyword>
<sequence>MLRTCAFAVTVGLCIDITTFCAPGFGESISKTGPITFDTFGNVVRLWVVSGIRLVLLLGLSLGSFTLGSIKPVFKRWLAVHCFLAPVYETGRLILYGGSPESACGSLGGPSLWLLCTAAAAAAALFWETTFPDSNGESNGKEKTQKARVLFMRVLHFYRPDTLLLVGAFIFLSLAALCEMFIPFYTGKVIDILGTQYKWNNFLTAIILMGLYSLGSSFSAGCRGGLFMCAINSFTSRMKVELFGALVKQDIGFFETIKTGDITSRLSTDTTLMARAVALNVNVLLRTLIKTVGMLSLMMSLSWKLTLLMLMETPVTGLLQSVHDNYYLVWYTVSRT</sequence>
<dbReference type="EMBL" id="FR904700">
    <property type="protein sequence ID" value="CDQ70114.1"/>
    <property type="molecule type" value="Genomic_DNA"/>
</dbReference>
<dbReference type="InterPro" id="IPR036640">
    <property type="entry name" value="ABC1_TM_sf"/>
</dbReference>
<evidence type="ECO:0000256" key="5">
    <source>
        <dbReference type="SAM" id="Phobius"/>
    </source>
</evidence>
<reference evidence="7 8" key="1">
    <citation type="journal article" date="2014" name="Nat. Commun.">
        <title>The rainbow trout genome provides novel insights into evolution after whole-genome duplication in vertebrates.</title>
        <authorList>
            <person name="Berthelot C."/>
            <person name="Brunet F."/>
            <person name="Chalopin D."/>
            <person name="Juanchich A."/>
            <person name="Bernard M."/>
            <person name="Noel B."/>
            <person name="Bento P."/>
            <person name="Da Silva C."/>
            <person name="Labadie K."/>
            <person name="Alberti A."/>
            <person name="Aury J.M."/>
            <person name="Louis A."/>
            <person name="Dehais P."/>
            <person name="Bardou P."/>
            <person name="Montfort J."/>
            <person name="Klopp C."/>
            <person name="Cabau C."/>
            <person name="Gaspin C."/>
            <person name="Thorgaard G.H."/>
            <person name="Boussaha M."/>
            <person name="Quillet E."/>
            <person name="Guyomard R."/>
            <person name="Galiana D."/>
            <person name="Bobe J."/>
            <person name="Volff J.N."/>
            <person name="Genet C."/>
            <person name="Wincker P."/>
            <person name="Jaillon O."/>
            <person name="Roest Crollius H."/>
            <person name="Guiguen Y."/>
        </authorList>
    </citation>
    <scope>NUCLEOTIDE SEQUENCE [LARGE SCALE GENOMIC DNA]</scope>
</reference>
<evidence type="ECO:0000256" key="4">
    <source>
        <dbReference type="ARBA" id="ARBA00023136"/>
    </source>
</evidence>
<keyword evidence="3 5" id="KW-1133">Transmembrane helix</keyword>
<evidence type="ECO:0000313" key="8">
    <source>
        <dbReference type="Proteomes" id="UP000193380"/>
    </source>
</evidence>